<evidence type="ECO:0000256" key="5">
    <source>
        <dbReference type="SAM" id="MobiDB-lite"/>
    </source>
</evidence>
<dbReference type="PRINTS" id="PR00455">
    <property type="entry name" value="HTHTETR"/>
</dbReference>
<evidence type="ECO:0000313" key="7">
    <source>
        <dbReference type="EMBL" id="GAA4996892.1"/>
    </source>
</evidence>
<evidence type="ECO:0000256" key="3">
    <source>
        <dbReference type="ARBA" id="ARBA00023163"/>
    </source>
</evidence>
<dbReference type="InterPro" id="IPR001647">
    <property type="entry name" value="HTH_TetR"/>
</dbReference>
<feature type="region of interest" description="Disordered" evidence="5">
    <location>
        <begin position="1"/>
        <end position="36"/>
    </location>
</feature>
<sequence>MPTGRRGPSKDEGRVPSSAGFSGARAPGPGTDWRTGPKVFTRRRLVAAAVDMFEKQGYEATTVEDIVGLAGTARATFYLHFSGKAEIVAELADGIWRDTGRMFAQFGDLPDWSHATIRGWLTRYVDAGDANKKALRLFADQLPQALRGQHADHMKAFVRLLTRPPERWAHFTSAEAERRAYLLINQLENFMSSWQSGRWARERSAMLDTLTAVWRNTLEADRAV</sequence>
<evidence type="ECO:0000256" key="4">
    <source>
        <dbReference type="PROSITE-ProRule" id="PRU00335"/>
    </source>
</evidence>
<dbReference type="PANTHER" id="PTHR30055">
    <property type="entry name" value="HTH-TYPE TRANSCRIPTIONAL REGULATOR RUTR"/>
    <property type="match status" value="1"/>
</dbReference>
<dbReference type="Proteomes" id="UP001500466">
    <property type="component" value="Unassembled WGS sequence"/>
</dbReference>
<keyword evidence="3" id="KW-0804">Transcription</keyword>
<dbReference type="SUPFAM" id="SSF46689">
    <property type="entry name" value="Homeodomain-like"/>
    <property type="match status" value="1"/>
</dbReference>
<dbReference type="PROSITE" id="PS50977">
    <property type="entry name" value="HTH_TETR_2"/>
    <property type="match status" value="1"/>
</dbReference>
<keyword evidence="1" id="KW-0805">Transcription regulation</keyword>
<dbReference type="Gene3D" id="1.10.357.10">
    <property type="entry name" value="Tetracycline Repressor, domain 2"/>
    <property type="match status" value="1"/>
</dbReference>
<feature type="DNA-binding region" description="H-T-H motif" evidence="4">
    <location>
        <begin position="62"/>
        <end position="81"/>
    </location>
</feature>
<dbReference type="RefSeq" id="WP_345681051.1">
    <property type="nucleotide sequence ID" value="NZ_BAABHS010000064.1"/>
</dbReference>
<accession>A0ABP9IFM0</accession>
<feature type="domain" description="HTH tetR-type" evidence="6">
    <location>
        <begin position="39"/>
        <end position="99"/>
    </location>
</feature>
<dbReference type="PANTHER" id="PTHR30055:SF234">
    <property type="entry name" value="HTH-TYPE TRANSCRIPTIONAL REGULATOR BETI"/>
    <property type="match status" value="1"/>
</dbReference>
<dbReference type="InterPro" id="IPR050109">
    <property type="entry name" value="HTH-type_TetR-like_transc_reg"/>
</dbReference>
<dbReference type="InterPro" id="IPR009057">
    <property type="entry name" value="Homeodomain-like_sf"/>
</dbReference>
<dbReference type="Pfam" id="PF00440">
    <property type="entry name" value="TetR_N"/>
    <property type="match status" value="1"/>
</dbReference>
<keyword evidence="8" id="KW-1185">Reference proteome</keyword>
<comment type="caution">
    <text evidence="7">The sequence shown here is derived from an EMBL/GenBank/DDBJ whole genome shotgun (WGS) entry which is preliminary data.</text>
</comment>
<organism evidence="7 8">
    <name type="scientific">Yinghuangia aomiensis</name>
    <dbReference type="NCBI Taxonomy" id="676205"/>
    <lineage>
        <taxon>Bacteria</taxon>
        <taxon>Bacillati</taxon>
        <taxon>Actinomycetota</taxon>
        <taxon>Actinomycetes</taxon>
        <taxon>Kitasatosporales</taxon>
        <taxon>Streptomycetaceae</taxon>
        <taxon>Yinghuangia</taxon>
    </lineage>
</organism>
<evidence type="ECO:0000259" key="6">
    <source>
        <dbReference type="PROSITE" id="PS50977"/>
    </source>
</evidence>
<name>A0ABP9IFM0_9ACTN</name>
<evidence type="ECO:0000313" key="8">
    <source>
        <dbReference type="Proteomes" id="UP001500466"/>
    </source>
</evidence>
<dbReference type="EMBL" id="BAABHS010000064">
    <property type="protein sequence ID" value="GAA4996892.1"/>
    <property type="molecule type" value="Genomic_DNA"/>
</dbReference>
<keyword evidence="2 4" id="KW-0238">DNA-binding</keyword>
<evidence type="ECO:0000256" key="1">
    <source>
        <dbReference type="ARBA" id="ARBA00023015"/>
    </source>
</evidence>
<reference evidence="8" key="1">
    <citation type="journal article" date="2019" name="Int. J. Syst. Evol. Microbiol.">
        <title>The Global Catalogue of Microorganisms (GCM) 10K type strain sequencing project: providing services to taxonomists for standard genome sequencing and annotation.</title>
        <authorList>
            <consortium name="The Broad Institute Genomics Platform"/>
            <consortium name="The Broad Institute Genome Sequencing Center for Infectious Disease"/>
            <person name="Wu L."/>
            <person name="Ma J."/>
        </authorList>
    </citation>
    <scope>NUCLEOTIDE SEQUENCE [LARGE SCALE GENOMIC DNA]</scope>
    <source>
        <strain evidence="8">JCM 17986</strain>
    </source>
</reference>
<protein>
    <recommendedName>
        <fullName evidence="6">HTH tetR-type domain-containing protein</fullName>
    </recommendedName>
</protein>
<proteinExistence type="predicted"/>
<evidence type="ECO:0000256" key="2">
    <source>
        <dbReference type="ARBA" id="ARBA00023125"/>
    </source>
</evidence>
<gene>
    <name evidence="7" type="ORF">GCM10023205_82700</name>
</gene>